<dbReference type="GO" id="GO:0032259">
    <property type="term" value="P:methylation"/>
    <property type="evidence" value="ECO:0007669"/>
    <property type="project" value="UniProtKB-KW"/>
</dbReference>
<dbReference type="AlphaFoldDB" id="A0A6M4WI21"/>
<evidence type="ECO:0000259" key="1">
    <source>
        <dbReference type="Pfam" id="PF08241"/>
    </source>
</evidence>
<dbReference type="RefSeq" id="WP_171395330.1">
    <property type="nucleotide sequence ID" value="NZ_CP049838.1"/>
</dbReference>
<name>A0A6M4WI21_9ACTN</name>
<organism evidence="2 3">
    <name type="scientific">Streptomyces asoensis</name>
    <dbReference type="NCBI Taxonomy" id="249586"/>
    <lineage>
        <taxon>Bacteria</taxon>
        <taxon>Bacillati</taxon>
        <taxon>Actinomycetota</taxon>
        <taxon>Actinomycetes</taxon>
        <taxon>Kitasatosporales</taxon>
        <taxon>Streptomycetaceae</taxon>
        <taxon>Streptomyces</taxon>
    </lineage>
</organism>
<dbReference type="Gene3D" id="3.40.50.150">
    <property type="entry name" value="Vaccinia Virus protein VP39"/>
    <property type="match status" value="1"/>
</dbReference>
<accession>A0A6M4WI21</accession>
<protein>
    <submittedName>
        <fullName evidence="2">Class I SAM-dependent methyltransferase</fullName>
    </submittedName>
</protein>
<keyword evidence="3" id="KW-1185">Reference proteome</keyword>
<dbReference type="InterPro" id="IPR029063">
    <property type="entry name" value="SAM-dependent_MTases_sf"/>
</dbReference>
<gene>
    <name evidence="2" type="ORF">G9272_04595</name>
</gene>
<keyword evidence="2" id="KW-0808">Transferase</keyword>
<dbReference type="Proteomes" id="UP000502665">
    <property type="component" value="Chromosome"/>
</dbReference>
<feature type="domain" description="Methyltransferase type 11" evidence="1">
    <location>
        <begin position="91"/>
        <end position="195"/>
    </location>
</feature>
<keyword evidence="2" id="KW-0489">Methyltransferase</keyword>
<evidence type="ECO:0000313" key="3">
    <source>
        <dbReference type="Proteomes" id="UP000502665"/>
    </source>
</evidence>
<dbReference type="SUPFAM" id="SSF53335">
    <property type="entry name" value="S-adenosyl-L-methionine-dependent methyltransferases"/>
    <property type="match status" value="1"/>
</dbReference>
<reference evidence="2" key="1">
    <citation type="submission" date="2020-03" db="EMBL/GenBank/DDBJ databases">
        <title>Molecular networking-based the target discovery of potent antiproliferative macrolactams: 5/6/7/16 polycyclic ansamycins and glycosylated trienomycin from Streptomyces cacaoi subsp. asoensis.</title>
        <authorList>
            <person name="Liu L.-L."/>
        </authorList>
    </citation>
    <scope>NUCLEOTIDE SEQUENCE [LARGE SCALE GENOMIC DNA]</scope>
    <source>
        <strain evidence="2">H2S5</strain>
    </source>
</reference>
<proteinExistence type="predicted"/>
<dbReference type="CDD" id="cd02440">
    <property type="entry name" value="AdoMet_MTases"/>
    <property type="match status" value="1"/>
</dbReference>
<dbReference type="GO" id="GO:0008757">
    <property type="term" value="F:S-adenosylmethionine-dependent methyltransferase activity"/>
    <property type="evidence" value="ECO:0007669"/>
    <property type="project" value="InterPro"/>
</dbReference>
<dbReference type="InterPro" id="IPR013216">
    <property type="entry name" value="Methyltransf_11"/>
</dbReference>
<dbReference type="Pfam" id="PF08241">
    <property type="entry name" value="Methyltransf_11"/>
    <property type="match status" value="1"/>
</dbReference>
<evidence type="ECO:0000313" key="2">
    <source>
        <dbReference type="EMBL" id="QJS99677.1"/>
    </source>
</evidence>
<sequence length="261" mass="28316">MGNLQDAMRVIEQDQADPGVLTRDVVSAAVDEVVRATAAAYTEQSASYEQAREAQPWKWDEYLTTTLLERVRSRIADGSLSLGAAPQWRLLDVGAGYGRDVLRFAGEPDIEAVALENADGFVEYLRRAQDEGRIGPDGVLVTDMRDLGGIEDGCFHCIRNHATLHHLPLVSHGLGADAAVAGFRRVLAPGGVLYVLVKAGSGVNVIDTGEGLGGRFFQLFTPTLLRQLLERHSFSIVQMEEAVEPRSSGNVDWLFALAVAE</sequence>
<dbReference type="EMBL" id="CP049838">
    <property type="protein sequence ID" value="QJS99677.1"/>
    <property type="molecule type" value="Genomic_DNA"/>
</dbReference>